<keyword evidence="5 7" id="KW-1133">Transmembrane helix</keyword>
<evidence type="ECO:0000256" key="7">
    <source>
        <dbReference type="SAM" id="Phobius"/>
    </source>
</evidence>
<dbReference type="GO" id="GO:0005886">
    <property type="term" value="C:plasma membrane"/>
    <property type="evidence" value="ECO:0007669"/>
    <property type="project" value="UniProtKB-SubCell"/>
</dbReference>
<evidence type="ECO:0000256" key="4">
    <source>
        <dbReference type="ARBA" id="ARBA00022692"/>
    </source>
</evidence>
<feature type="transmembrane region" description="Helical" evidence="7">
    <location>
        <begin position="275"/>
        <end position="293"/>
    </location>
</feature>
<dbReference type="InterPro" id="IPR011701">
    <property type="entry name" value="MFS"/>
</dbReference>
<dbReference type="PANTHER" id="PTHR23517">
    <property type="entry name" value="RESISTANCE PROTEIN MDTM, PUTATIVE-RELATED-RELATED"/>
    <property type="match status" value="1"/>
</dbReference>
<dbReference type="InterPro" id="IPR005829">
    <property type="entry name" value="Sugar_transporter_CS"/>
</dbReference>
<protein>
    <submittedName>
        <fullName evidence="9">Predicted arabinose efflux permease, MFS family</fullName>
    </submittedName>
</protein>
<feature type="transmembrane region" description="Helical" evidence="7">
    <location>
        <begin position="106"/>
        <end position="128"/>
    </location>
</feature>
<dbReference type="AlphaFoldDB" id="A0A1H7VN60"/>
<dbReference type="Proteomes" id="UP000183015">
    <property type="component" value="Unassembled WGS sequence"/>
</dbReference>
<accession>A0A1H7VN60</accession>
<dbReference type="PROSITE" id="PS00216">
    <property type="entry name" value="SUGAR_TRANSPORT_1"/>
    <property type="match status" value="1"/>
</dbReference>
<dbReference type="PANTHER" id="PTHR23517:SF3">
    <property type="entry name" value="INTEGRAL MEMBRANE TRANSPORT PROTEIN"/>
    <property type="match status" value="1"/>
</dbReference>
<organism evidence="9 10">
    <name type="scientific">Streptacidiphilus jiangxiensis</name>
    <dbReference type="NCBI Taxonomy" id="235985"/>
    <lineage>
        <taxon>Bacteria</taxon>
        <taxon>Bacillati</taxon>
        <taxon>Actinomycetota</taxon>
        <taxon>Actinomycetes</taxon>
        <taxon>Kitasatosporales</taxon>
        <taxon>Streptomycetaceae</taxon>
        <taxon>Streptacidiphilus</taxon>
    </lineage>
</organism>
<evidence type="ECO:0000256" key="5">
    <source>
        <dbReference type="ARBA" id="ARBA00022989"/>
    </source>
</evidence>
<feature type="transmembrane region" description="Helical" evidence="7">
    <location>
        <begin position="166"/>
        <end position="183"/>
    </location>
</feature>
<feature type="domain" description="Major facilitator superfamily (MFS) profile" evidence="8">
    <location>
        <begin position="8"/>
        <end position="387"/>
    </location>
</feature>
<dbReference type="CDD" id="cd17473">
    <property type="entry name" value="MFS_arabinose_efflux_permease_like"/>
    <property type="match status" value="1"/>
</dbReference>
<evidence type="ECO:0000256" key="6">
    <source>
        <dbReference type="ARBA" id="ARBA00023136"/>
    </source>
</evidence>
<dbReference type="GO" id="GO:0022857">
    <property type="term" value="F:transmembrane transporter activity"/>
    <property type="evidence" value="ECO:0007669"/>
    <property type="project" value="InterPro"/>
</dbReference>
<feature type="transmembrane region" description="Helical" evidence="7">
    <location>
        <begin position="45"/>
        <end position="65"/>
    </location>
</feature>
<reference evidence="10" key="1">
    <citation type="submission" date="2016-10" db="EMBL/GenBank/DDBJ databases">
        <authorList>
            <person name="Varghese N."/>
        </authorList>
    </citation>
    <scope>NUCLEOTIDE SEQUENCE [LARGE SCALE GENOMIC DNA]</scope>
    <source>
        <strain evidence="10">DSM 45096 / BCRC 16803 / CGMCC 4.1857 / CIP 109030 / JCM 12277 / KCTC 19219 / NBRC 100920 / 33214</strain>
    </source>
</reference>
<dbReference type="InterPro" id="IPR050171">
    <property type="entry name" value="MFS_Transporters"/>
</dbReference>
<keyword evidence="6 7" id="KW-0472">Membrane</keyword>
<feature type="transmembrane region" description="Helical" evidence="7">
    <location>
        <begin position="299"/>
        <end position="322"/>
    </location>
</feature>
<feature type="transmembrane region" description="Helical" evidence="7">
    <location>
        <begin position="140"/>
        <end position="160"/>
    </location>
</feature>
<dbReference type="OrthoDB" id="9812221at2"/>
<dbReference type="Pfam" id="PF07690">
    <property type="entry name" value="MFS_1"/>
    <property type="match status" value="1"/>
</dbReference>
<dbReference type="PROSITE" id="PS50850">
    <property type="entry name" value="MFS"/>
    <property type="match status" value="1"/>
</dbReference>
<sequence length="394" mass="41439">MDYRTKLRDLTLMIASSITIIGTTAIAAGLPQMGDAFRATPDGRFLVRLALTLPALSAGLCAPVMGAIVDRFGRRRLFVAALLLYGTAGCAGFVLPSLYAILASRLVLGVAVSGVATCATALIADYTSKGRIGASMGRQSLFMALGNVVFVFLGGLMALQGWRWPFLIYAVGFLLVPGVVLLMREPEGPSGRAAGGGGERAERAPVGVMTVVYVLLFLNMVIYFMVPVNLPFYLRTFSGSNSAQAGGLLSLVGLVWALSSTQYQRIERRLGHQQILVLAFVLLGAANVLLGLARGTSLVVVALVLMGAGLALSITNLNAWLLALTPPHVKGRVIGTRVFCTFLGQFCSPVLTQPLVSRFGLATAYVVAGSVMAAISLAAALHLAGRRALQPRSV</sequence>
<evidence type="ECO:0000313" key="9">
    <source>
        <dbReference type="EMBL" id="SEM10247.1"/>
    </source>
</evidence>
<dbReference type="eggNOG" id="COG2814">
    <property type="taxonomic scope" value="Bacteria"/>
</dbReference>
<keyword evidence="2" id="KW-0813">Transport</keyword>
<evidence type="ECO:0000313" key="10">
    <source>
        <dbReference type="Proteomes" id="UP000183015"/>
    </source>
</evidence>
<keyword evidence="4 7" id="KW-0812">Transmembrane</keyword>
<feature type="transmembrane region" description="Helical" evidence="7">
    <location>
        <begin position="362"/>
        <end position="384"/>
    </location>
</feature>
<gene>
    <name evidence="9" type="ORF">SAMN05414137_118129</name>
</gene>
<dbReference type="EMBL" id="FOAZ01000018">
    <property type="protein sequence ID" value="SEM10247.1"/>
    <property type="molecule type" value="Genomic_DNA"/>
</dbReference>
<feature type="transmembrane region" description="Helical" evidence="7">
    <location>
        <begin position="204"/>
        <end position="225"/>
    </location>
</feature>
<feature type="transmembrane region" description="Helical" evidence="7">
    <location>
        <begin position="77"/>
        <end position="100"/>
    </location>
</feature>
<evidence type="ECO:0000256" key="1">
    <source>
        <dbReference type="ARBA" id="ARBA00004651"/>
    </source>
</evidence>
<keyword evidence="10" id="KW-1185">Reference proteome</keyword>
<feature type="transmembrane region" description="Helical" evidence="7">
    <location>
        <begin position="334"/>
        <end position="356"/>
    </location>
</feature>
<comment type="subcellular location">
    <subcellularLocation>
        <location evidence="1">Cell membrane</location>
        <topology evidence="1">Multi-pass membrane protein</topology>
    </subcellularLocation>
</comment>
<dbReference type="STRING" id="235985.SAMN05414137_118129"/>
<evidence type="ECO:0000256" key="3">
    <source>
        <dbReference type="ARBA" id="ARBA00022475"/>
    </source>
</evidence>
<dbReference type="Gene3D" id="1.20.1250.20">
    <property type="entry name" value="MFS general substrate transporter like domains"/>
    <property type="match status" value="1"/>
</dbReference>
<dbReference type="SUPFAM" id="SSF103473">
    <property type="entry name" value="MFS general substrate transporter"/>
    <property type="match status" value="1"/>
</dbReference>
<keyword evidence="3" id="KW-1003">Cell membrane</keyword>
<evidence type="ECO:0000259" key="8">
    <source>
        <dbReference type="PROSITE" id="PS50850"/>
    </source>
</evidence>
<dbReference type="InterPro" id="IPR036259">
    <property type="entry name" value="MFS_trans_sf"/>
</dbReference>
<feature type="transmembrane region" description="Helical" evidence="7">
    <location>
        <begin position="245"/>
        <end position="263"/>
    </location>
</feature>
<feature type="transmembrane region" description="Helical" evidence="7">
    <location>
        <begin position="12"/>
        <end position="33"/>
    </location>
</feature>
<evidence type="ECO:0000256" key="2">
    <source>
        <dbReference type="ARBA" id="ARBA00022448"/>
    </source>
</evidence>
<name>A0A1H7VN60_STRJI</name>
<dbReference type="InterPro" id="IPR020846">
    <property type="entry name" value="MFS_dom"/>
</dbReference>
<proteinExistence type="predicted"/>